<evidence type="ECO:0000256" key="5">
    <source>
        <dbReference type="SAM" id="MobiDB-lite"/>
    </source>
</evidence>
<evidence type="ECO:0000259" key="7">
    <source>
        <dbReference type="PROSITE" id="PS51272"/>
    </source>
</evidence>
<dbReference type="Gene3D" id="1.20.1270.70">
    <property type="entry name" value="Designed single chain three-helix bundle"/>
    <property type="match status" value="1"/>
</dbReference>
<organism evidence="8 9">
    <name type="scientific">Paenibacillus aurantiacus</name>
    <dbReference type="NCBI Taxonomy" id="1936118"/>
    <lineage>
        <taxon>Bacteria</taxon>
        <taxon>Bacillati</taxon>
        <taxon>Bacillota</taxon>
        <taxon>Bacilli</taxon>
        <taxon>Bacillales</taxon>
        <taxon>Paenibacillaceae</taxon>
        <taxon>Paenibacillus</taxon>
    </lineage>
</organism>
<dbReference type="EC" id="3.2.1.89" evidence="4"/>
<evidence type="ECO:0000259" key="6">
    <source>
        <dbReference type="PROSITE" id="PS50022"/>
    </source>
</evidence>
<accession>A0ABV5KP94</accession>
<dbReference type="InterPro" id="IPR001119">
    <property type="entry name" value="SLH_dom"/>
</dbReference>
<dbReference type="InterPro" id="IPR011683">
    <property type="entry name" value="Glyco_hydro_53"/>
</dbReference>
<feature type="domain" description="SLH" evidence="7">
    <location>
        <begin position="1372"/>
        <end position="1431"/>
    </location>
</feature>
<dbReference type="InterPro" id="IPR000421">
    <property type="entry name" value="FA58C"/>
</dbReference>
<dbReference type="Pfam" id="PF00395">
    <property type="entry name" value="SLH"/>
    <property type="match status" value="3"/>
</dbReference>
<feature type="domain" description="SLH" evidence="7">
    <location>
        <begin position="1307"/>
        <end position="1370"/>
    </location>
</feature>
<dbReference type="GO" id="GO:0016787">
    <property type="term" value="F:hydrolase activity"/>
    <property type="evidence" value="ECO:0007669"/>
    <property type="project" value="UniProtKB-KW"/>
</dbReference>
<feature type="domain" description="SLH" evidence="7">
    <location>
        <begin position="1247"/>
        <end position="1306"/>
    </location>
</feature>
<dbReference type="Gene3D" id="1.20.1270.90">
    <property type="entry name" value="AF1782-like"/>
    <property type="match status" value="3"/>
</dbReference>
<keyword evidence="3 4" id="KW-0326">Glycosidase</keyword>
<dbReference type="InterPro" id="IPR008979">
    <property type="entry name" value="Galactose-bd-like_sf"/>
</dbReference>
<dbReference type="SUPFAM" id="SSF51445">
    <property type="entry name" value="(Trans)glycosidases"/>
    <property type="match status" value="1"/>
</dbReference>
<feature type="region of interest" description="Disordered" evidence="5">
    <location>
        <begin position="838"/>
        <end position="864"/>
    </location>
</feature>
<dbReference type="InterPro" id="IPR011081">
    <property type="entry name" value="Big_4"/>
</dbReference>
<keyword evidence="9" id="KW-1185">Reference proteome</keyword>
<dbReference type="PANTHER" id="PTHR34983">
    <property type="entry name" value="ARABINOGALACTAN ENDO-BETA-1,4-GALACTANASE A"/>
    <property type="match status" value="1"/>
</dbReference>
<dbReference type="EMBL" id="JBHMDO010000017">
    <property type="protein sequence ID" value="MFB9326058.1"/>
    <property type="molecule type" value="Genomic_DNA"/>
</dbReference>
<comment type="caution">
    <text evidence="8">The sequence shown here is derived from an EMBL/GenBank/DDBJ whole genome shotgun (WGS) entry which is preliminary data.</text>
</comment>
<evidence type="ECO:0000313" key="9">
    <source>
        <dbReference type="Proteomes" id="UP001589747"/>
    </source>
</evidence>
<evidence type="ECO:0000256" key="1">
    <source>
        <dbReference type="ARBA" id="ARBA00010687"/>
    </source>
</evidence>
<evidence type="ECO:0000256" key="4">
    <source>
        <dbReference type="RuleBase" id="RU361192"/>
    </source>
</evidence>
<gene>
    <name evidence="8" type="ORF">ACFFSY_09065</name>
</gene>
<dbReference type="PROSITE" id="PS50022">
    <property type="entry name" value="FA58C_3"/>
    <property type="match status" value="2"/>
</dbReference>
<evidence type="ECO:0000313" key="8">
    <source>
        <dbReference type="EMBL" id="MFB9326058.1"/>
    </source>
</evidence>
<sequence>MRRGRKHFALMMTLLLAWGSMVWTAQPVEAADVNLAQGKTVTASGEDTQWGNVKEKAVDGDPGTAWSAPSAIAEGGTHWLQVDLGQAYSLAGSEITWKDADKNVKYKVEVSENGSDWATAADRSNNEAAATVATDTFEQTDIRYVKVSISYYAGGGWWPGIKELKIWELADGHAPSAITGYDPVTLTTKVGIAPALPSKVTARYANGSSGEVNVVWDSVNATQYAAEGSFTVAGAVAGASVQPSADVSVSWYRDDFVRGVDISTLTAIEDNGGRYFDANGTERDLLDILKDRGVNYVRLRLWNEPTKSGGYNDLDDVIRMAARVKAKGMKLLVDYHYSDDWAHPGQQVRPAAWKDLDFNGLVQAVYDYTHESLTKLKEAGALPDMVQIGNEINSGVLTGLGGSVNFNEQVQLLNSGAKAVREFETDGNKIQIMIHLAEGGQNGTFRNFFDGISGMREGVTGKVDYDIIGLSYYPFWHGTLEAVKSNMDDISKRYNKDVIIAETSYPFSYKDGDAHGNIIDSDAKLVGGAIWPATVQGQYDAIKKMMELLASVPEDKGAGFFYWEPAWIPANVGWIASEGDAWENQSMFDYDSYPENGGYAYKGYALNSLDVYKVGMAQFPANRMELARVIAKAKALKAEDFTTASWPTLAPAIATAEAVHAKAYAASGLTQQEADSAAAALTSAIDALDVIPAVKTTLAAAIEEAEALNEADWTAQTWSVLTSALENAKSIFASAKSTQTEVNEAVAALNAAIDQLSNVDKSALAALIANIGKLSGSDYVGSTWQSLQKALTTAIAVQAKADATQAEVDAALSALEAAKTALLPLIDLTEAEGVVATASSSAGSGGGQDNSPAGAIDANPNTSWGTDKGVGSWWSVDLGKPALVKKVAMNLWSGMKKFKIEVSQDGETYTVAADTTNDVIDQSSVVLPANTIARFIKVTVTNGGDWVGFMDFSATGLFLTNKTALEAEIAKAEALQQSAYTSDSWTKLATALQAAKTIATSQEVVQDQVDGAAAQLKTAIASLVAAQQQSSGPVTVSIPSTNTVTVDGSQVKVTATGKLDANGKVSVELGANNLPQAATGDNKRIAIAIELPAGAKGAQVSLPTDWMAKLSKQDVKAVEVTVGGVRVSLAPSLLESAPSLTGKPIELSVAQVNADSLTAEARSLVGDRPVYDFQLSVGDKKLEWQGGKIEVGMPYTLKDGENPDQLAVYYVNEQGGLEAVRQVRYDEATGTISFMPEHFSRYAAAYAKLTFQDTKAYPWAQPAIAALAAKGIVQGVNADAFQPGGQVTRAAFLHMLMQAMGGTAEAQTSQFSDVKAGQWYTASVAAAEALGIAKGKTNGTFGVNDVITREEMAVLLHRAIQAAGAKPAAGAAASFTDEASISSYAREAVSAVQAQGLMKGTTGGKFAPKATATRAEAAVVIHQLMGVLYGE</sequence>
<dbReference type="Pfam" id="PF07532">
    <property type="entry name" value="Big_4"/>
    <property type="match status" value="1"/>
</dbReference>
<dbReference type="InterPro" id="IPR017853">
    <property type="entry name" value="GH"/>
</dbReference>
<keyword evidence="2 4" id="KW-0378">Hydrolase</keyword>
<evidence type="ECO:0000256" key="3">
    <source>
        <dbReference type="ARBA" id="ARBA00023295"/>
    </source>
</evidence>
<dbReference type="Proteomes" id="UP001589747">
    <property type="component" value="Unassembled WGS sequence"/>
</dbReference>
<dbReference type="Gene3D" id="2.60.120.260">
    <property type="entry name" value="Galactose-binding domain-like"/>
    <property type="match status" value="2"/>
</dbReference>
<proteinExistence type="inferred from homology"/>
<feature type="signal peptide" evidence="4">
    <location>
        <begin position="1"/>
        <end position="25"/>
    </location>
</feature>
<dbReference type="Gene3D" id="3.20.20.80">
    <property type="entry name" value="Glycosidases"/>
    <property type="match status" value="1"/>
</dbReference>
<keyword evidence="4" id="KW-0732">Signal</keyword>
<name>A0ABV5KP94_9BACL</name>
<dbReference type="SUPFAM" id="SSF49785">
    <property type="entry name" value="Galactose-binding domain-like"/>
    <property type="match status" value="2"/>
</dbReference>
<evidence type="ECO:0000256" key="2">
    <source>
        <dbReference type="ARBA" id="ARBA00022801"/>
    </source>
</evidence>
<dbReference type="PANTHER" id="PTHR34983:SF2">
    <property type="entry name" value="ENDO-BETA-1,4-GALACTANASE"/>
    <property type="match status" value="1"/>
</dbReference>
<comment type="similarity">
    <text evidence="1 4">Belongs to the glycosyl hydrolase 53 family.</text>
</comment>
<dbReference type="RefSeq" id="WP_377492991.1">
    <property type="nucleotide sequence ID" value="NZ_JBHMDO010000017.1"/>
</dbReference>
<protein>
    <recommendedName>
        <fullName evidence="4">Arabinogalactan endo-beta-1,4-galactanase</fullName>
        <ecNumber evidence="4">3.2.1.89</ecNumber>
    </recommendedName>
</protein>
<dbReference type="Pfam" id="PF00754">
    <property type="entry name" value="F5_F8_type_C"/>
    <property type="match status" value="2"/>
</dbReference>
<dbReference type="PROSITE" id="PS51272">
    <property type="entry name" value="SLH"/>
    <property type="match status" value="3"/>
</dbReference>
<dbReference type="Pfam" id="PF07554">
    <property type="entry name" value="FIVAR"/>
    <property type="match status" value="4"/>
</dbReference>
<comment type="catalytic activity">
    <reaction evidence="4">
        <text>The enzyme specifically hydrolyzes (1-&gt;4)-beta-D-galactosidic linkages in type I arabinogalactans.</text>
        <dbReference type="EC" id="3.2.1.89"/>
    </reaction>
</comment>
<reference evidence="8 9" key="1">
    <citation type="submission" date="2024-09" db="EMBL/GenBank/DDBJ databases">
        <authorList>
            <person name="Sun Q."/>
            <person name="Mori K."/>
        </authorList>
    </citation>
    <scope>NUCLEOTIDE SEQUENCE [LARGE SCALE GENOMIC DNA]</scope>
    <source>
        <strain evidence="8 9">TISTR 2452</strain>
    </source>
</reference>
<feature type="domain" description="F5/8 type C" evidence="6">
    <location>
        <begin position="818"/>
        <end position="957"/>
    </location>
</feature>
<feature type="domain" description="F5/8 type C" evidence="6">
    <location>
        <begin position="28"/>
        <end position="171"/>
    </location>
</feature>
<dbReference type="Pfam" id="PF07745">
    <property type="entry name" value="Glyco_hydro_53"/>
    <property type="match status" value="1"/>
</dbReference>
<feature type="chain" id="PRO_5045004007" description="Arabinogalactan endo-beta-1,4-galactanase" evidence="4">
    <location>
        <begin position="26"/>
        <end position="1431"/>
    </location>
</feature>